<dbReference type="InterPro" id="IPR020057">
    <property type="entry name" value="Ribosomal_bL25_b-dom"/>
</dbReference>
<dbReference type="InterPro" id="IPR020056">
    <property type="entry name" value="Rbsml_bL25/Gln-tRNA_synth_N"/>
</dbReference>
<gene>
    <name evidence="5" type="primary">rplY</name>
    <name evidence="5" type="synonym">ctc</name>
    <name evidence="8" type="ORF">GH810_13860</name>
</gene>
<dbReference type="Gene3D" id="2.170.120.20">
    <property type="entry name" value="Ribosomal protein L25, beta domain"/>
    <property type="match status" value="1"/>
</dbReference>
<dbReference type="OrthoDB" id="9790002at2"/>
<dbReference type="RefSeq" id="WP_148567007.1">
    <property type="nucleotide sequence ID" value="NZ_RXYA01000007.1"/>
</dbReference>
<evidence type="ECO:0000313" key="9">
    <source>
        <dbReference type="Proteomes" id="UP000616595"/>
    </source>
</evidence>
<comment type="caution">
    <text evidence="8">The sequence shown here is derived from an EMBL/GenBank/DDBJ whole genome shotgun (WGS) entry which is preliminary data.</text>
</comment>
<accession>A0A923HW52</accession>
<keyword evidence="2 5" id="KW-0694">RNA-binding</keyword>
<dbReference type="PANTHER" id="PTHR33284">
    <property type="entry name" value="RIBOSOMAL PROTEIN L25/GLN-TRNA SYNTHETASE, ANTI-CODON-BINDING DOMAIN-CONTAINING PROTEIN"/>
    <property type="match status" value="1"/>
</dbReference>
<dbReference type="EMBL" id="WJBD01000018">
    <property type="protein sequence ID" value="MBC3889396.1"/>
    <property type="molecule type" value="Genomic_DNA"/>
</dbReference>
<name>A0A923HW52_9FIRM</name>
<dbReference type="Proteomes" id="UP000616595">
    <property type="component" value="Unassembled WGS sequence"/>
</dbReference>
<dbReference type="PANTHER" id="PTHR33284:SF1">
    <property type="entry name" value="RIBOSOMAL PROTEIN L25_GLN-TRNA SYNTHETASE, ANTI-CODON-BINDING DOMAIN-CONTAINING PROTEIN"/>
    <property type="match status" value="1"/>
</dbReference>
<feature type="domain" description="Large ribosomal subunit protein bL25 beta" evidence="7">
    <location>
        <begin position="102"/>
        <end position="184"/>
    </location>
</feature>
<evidence type="ECO:0000256" key="3">
    <source>
        <dbReference type="ARBA" id="ARBA00022980"/>
    </source>
</evidence>
<dbReference type="Pfam" id="PF01386">
    <property type="entry name" value="Ribosomal_L25p"/>
    <property type="match status" value="1"/>
</dbReference>
<comment type="similarity">
    <text evidence="5">Belongs to the bacterial ribosomal protein bL25 family. CTC subfamily.</text>
</comment>
<evidence type="ECO:0000256" key="4">
    <source>
        <dbReference type="ARBA" id="ARBA00023274"/>
    </source>
</evidence>
<evidence type="ECO:0000256" key="1">
    <source>
        <dbReference type="ARBA" id="ARBA00022730"/>
    </source>
</evidence>
<dbReference type="Pfam" id="PF14693">
    <property type="entry name" value="Ribosomal_TL5_C"/>
    <property type="match status" value="1"/>
</dbReference>
<dbReference type="AlphaFoldDB" id="A0A923HW52"/>
<dbReference type="GO" id="GO:0008097">
    <property type="term" value="F:5S rRNA binding"/>
    <property type="evidence" value="ECO:0007669"/>
    <property type="project" value="InterPro"/>
</dbReference>
<dbReference type="InterPro" id="IPR001021">
    <property type="entry name" value="Ribosomal_bL25_long"/>
</dbReference>
<dbReference type="GO" id="GO:0003735">
    <property type="term" value="F:structural constituent of ribosome"/>
    <property type="evidence" value="ECO:0007669"/>
    <property type="project" value="InterPro"/>
</dbReference>
<feature type="domain" description="Large ribosomal subunit protein bL25 L25" evidence="6">
    <location>
        <begin position="9"/>
        <end position="94"/>
    </location>
</feature>
<dbReference type="GO" id="GO:0022625">
    <property type="term" value="C:cytosolic large ribosomal subunit"/>
    <property type="evidence" value="ECO:0007669"/>
    <property type="project" value="TreeGrafter"/>
</dbReference>
<sequence>MNEKVTMAIEKRENGNGSAGKKLRAIGYIPGAINRKGLESVSVKIKKDELIKNIFKYGKNYLFTLDLGGQESYSAMIKEIQHSPIKREILNVVFQQVSVTEKIKFNLNIKIVGKEAIELKNLHFVEQMDKILVTGLPQDIPDFLEIDVTDLNLNDKICVGDIKFPKGIEPEIEADKIVLVITETRLDDTIIEDVLDDKISEVVQEENL</sequence>
<evidence type="ECO:0000259" key="6">
    <source>
        <dbReference type="Pfam" id="PF01386"/>
    </source>
</evidence>
<comment type="subunit">
    <text evidence="5">Part of the 50S ribosomal subunit; part of the 5S rRNA/L5/L18/L25 subcomplex. Contacts the 5S rRNA. Binds to the 5S rRNA independently of L5 and L18.</text>
</comment>
<reference evidence="8" key="2">
    <citation type="submission" date="2020-10" db="EMBL/GenBank/DDBJ databases">
        <title>Comparative genomics of the Acetobacterium genus.</title>
        <authorList>
            <person name="Marshall C."/>
            <person name="May H."/>
            <person name="Norman S."/>
        </authorList>
    </citation>
    <scope>NUCLEOTIDE SEQUENCE</scope>
    <source>
        <strain evidence="8">DER-2019</strain>
    </source>
</reference>
<comment type="function">
    <text evidence="5">This is one of the proteins that binds to the 5S RNA in the ribosome where it forms part of the central protuberance.</text>
</comment>
<dbReference type="Gene3D" id="2.40.240.10">
    <property type="entry name" value="Ribosomal Protein L25, Chain P"/>
    <property type="match status" value="1"/>
</dbReference>
<reference evidence="8" key="1">
    <citation type="submission" date="2019-10" db="EMBL/GenBank/DDBJ databases">
        <authorList>
            <person name="Ross D.E."/>
            <person name="Gulliver D."/>
        </authorList>
    </citation>
    <scope>NUCLEOTIDE SEQUENCE</scope>
    <source>
        <strain evidence="8">DER-2019</strain>
    </source>
</reference>
<evidence type="ECO:0000256" key="2">
    <source>
        <dbReference type="ARBA" id="ARBA00022884"/>
    </source>
</evidence>
<dbReference type="SUPFAM" id="SSF50715">
    <property type="entry name" value="Ribosomal protein L25-like"/>
    <property type="match status" value="1"/>
</dbReference>
<dbReference type="GO" id="GO:0006412">
    <property type="term" value="P:translation"/>
    <property type="evidence" value="ECO:0007669"/>
    <property type="project" value="UniProtKB-UniRule"/>
</dbReference>
<keyword evidence="1 5" id="KW-0699">rRNA-binding</keyword>
<dbReference type="CDD" id="cd00495">
    <property type="entry name" value="Ribosomal_L25_TL5_CTC"/>
    <property type="match status" value="1"/>
</dbReference>
<protein>
    <recommendedName>
        <fullName evidence="5">Large ribosomal subunit protein bL25</fullName>
    </recommendedName>
    <alternativeName>
        <fullName evidence="5">General stress protein CTC</fullName>
    </alternativeName>
</protein>
<evidence type="ECO:0000256" key="5">
    <source>
        <dbReference type="HAMAP-Rule" id="MF_01334"/>
    </source>
</evidence>
<evidence type="ECO:0000259" key="7">
    <source>
        <dbReference type="Pfam" id="PF14693"/>
    </source>
</evidence>
<dbReference type="InterPro" id="IPR037121">
    <property type="entry name" value="Ribosomal_bL25_C"/>
</dbReference>
<dbReference type="NCBIfam" id="TIGR00731">
    <property type="entry name" value="bL25_bact_ctc"/>
    <property type="match status" value="1"/>
</dbReference>
<dbReference type="InterPro" id="IPR011035">
    <property type="entry name" value="Ribosomal_bL25/Gln-tRNA_synth"/>
</dbReference>
<dbReference type="HAMAP" id="MF_01334">
    <property type="entry name" value="Ribosomal_bL25_CTC"/>
    <property type="match status" value="1"/>
</dbReference>
<keyword evidence="4 5" id="KW-0687">Ribonucleoprotein</keyword>
<keyword evidence="3 5" id="KW-0689">Ribosomal protein</keyword>
<organism evidence="8 9">
    <name type="scientific">Acetobacterium paludosum</name>
    <dbReference type="NCBI Taxonomy" id="52693"/>
    <lineage>
        <taxon>Bacteria</taxon>
        <taxon>Bacillati</taxon>
        <taxon>Bacillota</taxon>
        <taxon>Clostridia</taxon>
        <taxon>Eubacteriales</taxon>
        <taxon>Eubacteriaceae</taxon>
        <taxon>Acetobacterium</taxon>
    </lineage>
</organism>
<keyword evidence="9" id="KW-1185">Reference proteome</keyword>
<dbReference type="InterPro" id="IPR020930">
    <property type="entry name" value="Ribosomal_uL5_bac-type"/>
</dbReference>
<dbReference type="InterPro" id="IPR029751">
    <property type="entry name" value="Ribosomal_L25_dom"/>
</dbReference>
<evidence type="ECO:0000313" key="8">
    <source>
        <dbReference type="EMBL" id="MBC3889396.1"/>
    </source>
</evidence>
<proteinExistence type="inferred from homology"/>